<reference evidence="1" key="1">
    <citation type="submission" date="2020-06" db="EMBL/GenBank/DDBJ databases">
        <authorList>
            <person name="Li T."/>
            <person name="Hu X."/>
            <person name="Zhang T."/>
            <person name="Song X."/>
            <person name="Zhang H."/>
            <person name="Dai N."/>
            <person name="Sheng W."/>
            <person name="Hou X."/>
            <person name="Wei L."/>
        </authorList>
    </citation>
    <scope>NUCLEOTIDE SEQUENCE</scope>
    <source>
        <strain evidence="1">G01</strain>
        <tissue evidence="1">Leaf</tissue>
    </source>
</reference>
<sequence>MSNQVLKFILHPDSISEKDRISTYGTPKHPNLRWVVEVIKLIAQKVLVQRERLNGFLRALWLFPQGCHHHHHLHIPAA</sequence>
<proteinExistence type="predicted"/>
<name>A0AAW2NK07_9LAMI</name>
<gene>
    <name evidence="1" type="ORF">Sangu_1267900</name>
</gene>
<evidence type="ECO:0000313" key="1">
    <source>
        <dbReference type="EMBL" id="KAL0343805.1"/>
    </source>
</evidence>
<reference evidence="1" key="2">
    <citation type="journal article" date="2024" name="Plant">
        <title>Genomic evolution and insights into agronomic trait innovations of Sesamum species.</title>
        <authorList>
            <person name="Miao H."/>
            <person name="Wang L."/>
            <person name="Qu L."/>
            <person name="Liu H."/>
            <person name="Sun Y."/>
            <person name="Le M."/>
            <person name="Wang Q."/>
            <person name="Wei S."/>
            <person name="Zheng Y."/>
            <person name="Lin W."/>
            <person name="Duan Y."/>
            <person name="Cao H."/>
            <person name="Xiong S."/>
            <person name="Wang X."/>
            <person name="Wei L."/>
            <person name="Li C."/>
            <person name="Ma Q."/>
            <person name="Ju M."/>
            <person name="Zhao R."/>
            <person name="Li G."/>
            <person name="Mu C."/>
            <person name="Tian Q."/>
            <person name="Mei H."/>
            <person name="Zhang T."/>
            <person name="Gao T."/>
            <person name="Zhang H."/>
        </authorList>
    </citation>
    <scope>NUCLEOTIDE SEQUENCE</scope>
    <source>
        <strain evidence="1">G01</strain>
    </source>
</reference>
<organism evidence="1">
    <name type="scientific">Sesamum angustifolium</name>
    <dbReference type="NCBI Taxonomy" id="2727405"/>
    <lineage>
        <taxon>Eukaryota</taxon>
        <taxon>Viridiplantae</taxon>
        <taxon>Streptophyta</taxon>
        <taxon>Embryophyta</taxon>
        <taxon>Tracheophyta</taxon>
        <taxon>Spermatophyta</taxon>
        <taxon>Magnoliopsida</taxon>
        <taxon>eudicotyledons</taxon>
        <taxon>Gunneridae</taxon>
        <taxon>Pentapetalae</taxon>
        <taxon>asterids</taxon>
        <taxon>lamiids</taxon>
        <taxon>Lamiales</taxon>
        <taxon>Pedaliaceae</taxon>
        <taxon>Sesamum</taxon>
    </lineage>
</organism>
<dbReference type="EMBL" id="JACGWK010000007">
    <property type="protein sequence ID" value="KAL0343805.1"/>
    <property type="molecule type" value="Genomic_DNA"/>
</dbReference>
<comment type="caution">
    <text evidence="1">The sequence shown here is derived from an EMBL/GenBank/DDBJ whole genome shotgun (WGS) entry which is preliminary data.</text>
</comment>
<dbReference type="AlphaFoldDB" id="A0AAW2NK07"/>
<protein>
    <submittedName>
        <fullName evidence="1">Uncharacterized protein</fullName>
    </submittedName>
</protein>
<accession>A0AAW2NK07</accession>